<evidence type="ECO:0000313" key="2">
    <source>
        <dbReference type="EMBL" id="MBH9581237.1"/>
    </source>
</evidence>
<feature type="transmembrane region" description="Helical" evidence="1">
    <location>
        <begin position="172"/>
        <end position="192"/>
    </location>
</feature>
<comment type="caution">
    <text evidence="2">The sequence shown here is derived from an EMBL/GenBank/DDBJ whole genome shotgun (WGS) entry which is preliminary data.</text>
</comment>
<proteinExistence type="predicted"/>
<dbReference type="Proteomes" id="UP000597038">
    <property type="component" value="Unassembled WGS sequence"/>
</dbReference>
<keyword evidence="1" id="KW-0812">Transmembrane</keyword>
<protein>
    <submittedName>
        <fullName evidence="2">Uncharacterized protein</fullName>
    </submittedName>
</protein>
<reference evidence="2 3" key="1">
    <citation type="submission" date="2020-12" db="EMBL/GenBank/DDBJ databases">
        <title>Genomic analysis of Staphylococcus felis from a cat with skin infection.</title>
        <authorList>
            <person name="Aslantas O."/>
            <person name="Keskin O."/>
            <person name="Buyukaltay K."/>
            <person name="Gullu Yucetepe A."/>
        </authorList>
    </citation>
    <scope>NUCLEOTIDE SEQUENCE [LARGE SCALE GENOMIC DNA]</scope>
    <source>
        <strain evidence="2 3">HARRANVET</strain>
    </source>
</reference>
<name>A0ABS0QPZ0_9STAP</name>
<evidence type="ECO:0000313" key="3">
    <source>
        <dbReference type="Proteomes" id="UP000597038"/>
    </source>
</evidence>
<gene>
    <name evidence="2" type="ORF">I9026_07600</name>
</gene>
<evidence type="ECO:0000256" key="1">
    <source>
        <dbReference type="SAM" id="Phobius"/>
    </source>
</evidence>
<feature type="transmembrane region" description="Helical" evidence="1">
    <location>
        <begin position="212"/>
        <end position="234"/>
    </location>
</feature>
<dbReference type="EMBL" id="JAEDAQ010000011">
    <property type="protein sequence ID" value="MBH9581237.1"/>
    <property type="molecule type" value="Genomic_DNA"/>
</dbReference>
<keyword evidence="1" id="KW-1133">Transmembrane helix</keyword>
<keyword evidence="3" id="KW-1185">Reference proteome</keyword>
<organism evidence="2 3">
    <name type="scientific">Staphylococcus felis</name>
    <dbReference type="NCBI Taxonomy" id="46127"/>
    <lineage>
        <taxon>Bacteria</taxon>
        <taxon>Bacillati</taxon>
        <taxon>Bacillota</taxon>
        <taxon>Bacilli</taxon>
        <taxon>Bacillales</taxon>
        <taxon>Staphylococcaceae</taxon>
        <taxon>Staphylococcus</taxon>
    </lineage>
</organism>
<sequence>MKKEEFKNYYLDPHSQEFNKELNEIIQIFCQTNIDELNHKRLQYIDRLINKSKGLEPSMLNYSSITAMTFNFDDENGQLNEIGQFLRSALNEHFDCNFKDEDINENGCLANQYKVVKKSIEHLDLAINQKQSLYNEQDKELNKVKRIIITFNEKIRNSENRLERIYKNKNQIYTEFVAILGIFASIIFGVFGGFQEIQLIGKNLNTTPIPKLLIFSSLVMLGITLIIFLCFNAISKLTNLSLKSCDCEASKCNCSFRKKHPTIFYSSCVYLYVLCVGFALRLYKYTDFTVKDILNEWDDLLPFFLILLPIIIFFAYILYDKYSNNTKKQK</sequence>
<keyword evidence="1" id="KW-0472">Membrane</keyword>
<feature type="transmembrane region" description="Helical" evidence="1">
    <location>
        <begin position="263"/>
        <end position="280"/>
    </location>
</feature>
<feature type="transmembrane region" description="Helical" evidence="1">
    <location>
        <begin position="300"/>
        <end position="319"/>
    </location>
</feature>
<accession>A0ABS0QPZ0</accession>
<dbReference type="RefSeq" id="WP_198092748.1">
    <property type="nucleotide sequence ID" value="NZ_JAEDAQ010000011.1"/>
</dbReference>